<keyword evidence="6" id="KW-0675">Receptor</keyword>
<gene>
    <name evidence="9" type="ORF">DGAL_LOCUS5875</name>
</gene>
<keyword evidence="3 8" id="KW-0812">Transmembrane</keyword>
<keyword evidence="2" id="KW-1003">Cell membrane</keyword>
<evidence type="ECO:0000313" key="10">
    <source>
        <dbReference type="Proteomes" id="UP000789390"/>
    </source>
</evidence>
<evidence type="ECO:0000313" key="9">
    <source>
        <dbReference type="EMBL" id="CAH0103311.1"/>
    </source>
</evidence>
<dbReference type="PANTHER" id="PTHR42643">
    <property type="entry name" value="IONOTROPIC RECEPTOR 20A-RELATED"/>
    <property type="match status" value="1"/>
</dbReference>
<reference evidence="9" key="1">
    <citation type="submission" date="2021-11" db="EMBL/GenBank/DDBJ databases">
        <authorList>
            <person name="Schell T."/>
        </authorList>
    </citation>
    <scope>NUCLEOTIDE SEQUENCE</scope>
    <source>
        <strain evidence="9">M5</strain>
    </source>
</reference>
<proteinExistence type="predicted"/>
<evidence type="ECO:0000256" key="5">
    <source>
        <dbReference type="ARBA" id="ARBA00023136"/>
    </source>
</evidence>
<protein>
    <submittedName>
        <fullName evidence="9">Uncharacterized protein</fullName>
    </submittedName>
</protein>
<keyword evidence="5 8" id="KW-0472">Membrane</keyword>
<evidence type="ECO:0000256" key="2">
    <source>
        <dbReference type="ARBA" id="ARBA00022475"/>
    </source>
</evidence>
<evidence type="ECO:0000256" key="8">
    <source>
        <dbReference type="SAM" id="Phobius"/>
    </source>
</evidence>
<evidence type="ECO:0000256" key="7">
    <source>
        <dbReference type="ARBA" id="ARBA00023180"/>
    </source>
</evidence>
<dbReference type="EMBL" id="CAKKLH010000109">
    <property type="protein sequence ID" value="CAH0103311.1"/>
    <property type="molecule type" value="Genomic_DNA"/>
</dbReference>
<dbReference type="AlphaFoldDB" id="A0A8J2RIQ5"/>
<dbReference type="Proteomes" id="UP000789390">
    <property type="component" value="Unassembled WGS sequence"/>
</dbReference>
<evidence type="ECO:0000256" key="3">
    <source>
        <dbReference type="ARBA" id="ARBA00022692"/>
    </source>
</evidence>
<dbReference type="PANTHER" id="PTHR42643:SF24">
    <property type="entry name" value="IONOTROPIC RECEPTOR 60A"/>
    <property type="match status" value="1"/>
</dbReference>
<feature type="transmembrane region" description="Helical" evidence="8">
    <location>
        <begin position="118"/>
        <end position="136"/>
    </location>
</feature>
<evidence type="ECO:0000256" key="1">
    <source>
        <dbReference type="ARBA" id="ARBA00004651"/>
    </source>
</evidence>
<dbReference type="OrthoDB" id="5984008at2759"/>
<dbReference type="GO" id="GO:0005886">
    <property type="term" value="C:plasma membrane"/>
    <property type="evidence" value="ECO:0007669"/>
    <property type="project" value="UniProtKB-SubCell"/>
</dbReference>
<accession>A0A8J2RIQ5</accession>
<keyword evidence="7" id="KW-0325">Glycoprotein</keyword>
<evidence type="ECO:0000256" key="6">
    <source>
        <dbReference type="ARBA" id="ARBA00023170"/>
    </source>
</evidence>
<organism evidence="9 10">
    <name type="scientific">Daphnia galeata</name>
    <dbReference type="NCBI Taxonomy" id="27404"/>
    <lineage>
        <taxon>Eukaryota</taxon>
        <taxon>Metazoa</taxon>
        <taxon>Ecdysozoa</taxon>
        <taxon>Arthropoda</taxon>
        <taxon>Crustacea</taxon>
        <taxon>Branchiopoda</taxon>
        <taxon>Diplostraca</taxon>
        <taxon>Cladocera</taxon>
        <taxon>Anomopoda</taxon>
        <taxon>Daphniidae</taxon>
        <taxon>Daphnia</taxon>
    </lineage>
</organism>
<comment type="subcellular location">
    <subcellularLocation>
        <location evidence="1">Cell membrane</location>
        <topology evidence="1">Multi-pass membrane protein</topology>
    </subcellularLocation>
</comment>
<evidence type="ECO:0000256" key="4">
    <source>
        <dbReference type="ARBA" id="ARBA00022989"/>
    </source>
</evidence>
<dbReference type="InterPro" id="IPR052192">
    <property type="entry name" value="Insect_Ionotropic_Sensory_Rcpt"/>
</dbReference>
<comment type="caution">
    <text evidence="9">The sequence shown here is derived from an EMBL/GenBank/DDBJ whole genome shotgun (WGS) entry which is preliminary data.</text>
</comment>
<sequence>MNLPGTQFSPFQPLWSGNRKGLTGPLKGGVILEFLAAQFQFHQADLLIKNVVPTTRRNQIVNLTLPSIYDYYAFVIPIPDESANINAVVKPFQWPVCTFDYLKSFVIKIKQHFTTQQIWLGLGVSIVCIIVSLNLIQKYLDRCSKKETDTIELPDAKRTIKGKMRNN</sequence>
<keyword evidence="4 8" id="KW-1133">Transmembrane helix</keyword>
<keyword evidence="10" id="KW-1185">Reference proteome</keyword>
<name>A0A8J2RIQ5_9CRUS</name>